<accession>A0A841MSZ7</accession>
<dbReference type="InterPro" id="IPR013320">
    <property type="entry name" value="ConA-like_dom_sf"/>
</dbReference>
<dbReference type="SMART" id="SM00089">
    <property type="entry name" value="PKD"/>
    <property type="match status" value="1"/>
</dbReference>
<dbReference type="SUPFAM" id="SSF49299">
    <property type="entry name" value="PKD domain"/>
    <property type="match status" value="1"/>
</dbReference>
<dbReference type="PROSITE" id="PS50093">
    <property type="entry name" value="PKD"/>
    <property type="match status" value="1"/>
</dbReference>
<dbReference type="InterPro" id="IPR026341">
    <property type="entry name" value="T9SS_type_B"/>
</dbReference>
<dbReference type="InterPro" id="IPR025667">
    <property type="entry name" value="SprB_repeat"/>
</dbReference>
<dbReference type="InterPro" id="IPR013783">
    <property type="entry name" value="Ig-like_fold"/>
</dbReference>
<dbReference type="SUPFAM" id="SSF49899">
    <property type="entry name" value="Concanavalin A-like lectins/glucanases"/>
    <property type="match status" value="1"/>
</dbReference>
<dbReference type="Proteomes" id="UP000588604">
    <property type="component" value="Unassembled WGS sequence"/>
</dbReference>
<dbReference type="GO" id="GO:0004553">
    <property type="term" value="F:hydrolase activity, hydrolyzing O-glycosyl compounds"/>
    <property type="evidence" value="ECO:0007669"/>
    <property type="project" value="UniProtKB-ARBA"/>
</dbReference>
<comment type="caution">
    <text evidence="2">The sequence shown here is derived from an EMBL/GenBank/DDBJ whole genome shotgun (WGS) entry which is preliminary data.</text>
</comment>
<dbReference type="Pfam" id="PF18911">
    <property type="entry name" value="PKD_4"/>
    <property type="match status" value="1"/>
</dbReference>
<dbReference type="Pfam" id="PF13573">
    <property type="entry name" value="SprB"/>
    <property type="match status" value="2"/>
</dbReference>
<feature type="domain" description="PKD" evidence="1">
    <location>
        <begin position="1898"/>
        <end position="1975"/>
    </location>
</feature>
<reference evidence="2 3" key="1">
    <citation type="submission" date="2020-08" db="EMBL/GenBank/DDBJ databases">
        <title>Genomic Encyclopedia of Type Strains, Phase IV (KMG-IV): sequencing the most valuable type-strain genomes for metagenomic binning, comparative biology and taxonomic classification.</title>
        <authorList>
            <person name="Goeker M."/>
        </authorList>
    </citation>
    <scope>NUCLEOTIDE SEQUENCE [LARGE SCALE GENOMIC DNA]</scope>
    <source>
        <strain evidence="2 3">DSM 102044</strain>
    </source>
</reference>
<dbReference type="Pfam" id="PF13585">
    <property type="entry name" value="CHU_C"/>
    <property type="match status" value="1"/>
</dbReference>
<evidence type="ECO:0000313" key="2">
    <source>
        <dbReference type="EMBL" id="MBB6327774.1"/>
    </source>
</evidence>
<evidence type="ECO:0000259" key="1">
    <source>
        <dbReference type="PROSITE" id="PS50093"/>
    </source>
</evidence>
<proteinExistence type="predicted"/>
<dbReference type="InterPro" id="IPR035986">
    <property type="entry name" value="PKD_dom_sf"/>
</dbReference>
<dbReference type="EMBL" id="JACIJO010000003">
    <property type="protein sequence ID" value="MBB6327774.1"/>
    <property type="molecule type" value="Genomic_DNA"/>
</dbReference>
<dbReference type="Gene3D" id="2.60.120.200">
    <property type="match status" value="1"/>
</dbReference>
<dbReference type="InterPro" id="IPR022409">
    <property type="entry name" value="PKD/Chitinase_dom"/>
</dbReference>
<organism evidence="2 3">
    <name type="scientific">Algoriphagus iocasae</name>
    <dbReference type="NCBI Taxonomy" id="1836499"/>
    <lineage>
        <taxon>Bacteria</taxon>
        <taxon>Pseudomonadati</taxon>
        <taxon>Bacteroidota</taxon>
        <taxon>Cytophagia</taxon>
        <taxon>Cytophagales</taxon>
        <taxon>Cyclobacteriaceae</taxon>
        <taxon>Algoriphagus</taxon>
    </lineage>
</organism>
<dbReference type="InterPro" id="IPR000601">
    <property type="entry name" value="PKD_dom"/>
</dbReference>
<sequence length="2068" mass="222632">MAKTLLGFTRLVRTSLRKGGKLFALTALVFLFFQFIVSHSVEAQVVVIPREGFPYCQPFQGGGPFDYTILGGEIRIPVGAPENPTSNTIINSFIANPTGQSLQLTPYQYWHSGYAIVDIPFSSQFGIRASFEYFSYGPFDRATERAVPADGISFFMFDADRPIDIGYLGGSLAYAPYIDLDGTELQPGIAGGYVGIGFDERGNFGVGTLNQDNSLWLKGLPNTITIRGPETSNYDVLERFVTNRSRDTDGIEYLPSNPEPQWFDIDNISSIRTIDCNQPGYRKVFIELTPNGLGGYDIKIDMLVNDEDGLQLVSFPPINYPYAAPERLKIGFAGSTGYGRNNHEIRNVTVNVADISAALLPQVSDQEKIICKDDDLEFTFDVNLQSGNDAFITCMQLFANNPGPPDNSVPPNTFDCGFDGSLCTGKCNPDNYEVPVYDASGNLLGTFYSILEELNTGNFEDERNKATIRFEPAPGFTGEATVYYNVTDNYGLTSQPSKITVVSNPFPIKIQDGSIDNPTCDGQQDGRIYDVIVGDLVAGFDYEWLFDGNSIGKSGASVSSLVNGEATFELAGVNLGTYTLNVWNPSDSQTGGCYESVVVVVDQENGTPVTIDIPDKTICEGEDVSFLPLVDPADIPSGATPTFLWYQNANRSGGALVNNSTIDVDGNQVTVSIAATGELTLSGLKNNGANSTYEFFVEVADQTQAGGNFCPYIGDVLTKATVLVNPPLTFSVDHKDDWCISYSGEIVATITGASDVTYTLLDENDQELGTNSTGVFSSLPAGLYKVFGSSPSLGCSSPIEEVTVEGPAEGLVIAPGAVDNSYCGLPNGSITFDLFGGNVPYQSIKVNGTQIPYDPKGVYTVTGLSATQYTIDIIDAKGCTTSQTMEVAADPPSYFSTIGSEVCEGKVGTANLDVQDPSTGSPIFEWYYQNAAGDYVLISDGMTVGDYSYQISSDYELSVTGLPADSVPYIFYLLVSGDRICDQGYIPTEIKVTPGPEMNAPIVTETCFGESTGSIQAQIPGNNYADFEFSISGYNGVFVDFSNNGGLFENLPAGEYKLSIKSALDCITTLDGIEVLEPSEPIGIANQSIERASCDLPNGSVKDIQIVGGWGNYSVEWRKGAIDGSIVTGDITGASDLFPDTYYLLVMDEKGCSETFEFIVEELSDPVYDLVPPINVCEGEQVEIRPIHLAPDPNLPPAAFTEVFWYKDQGQNGLIENGTDPSNLDIIYTIDDTDWLNPRLLIDGLPEGTHDFYFYVECTGQEIEVEIEVYAIPTVQLETTPVSCFGAIDGKVNFISGTSPVYEYSINSAAPISQSEFEAMGFAAGTYTVEVTTPAGCPQELEFTIEGPDAALEITPLTGIDPGCGALNGKLEATISGGWSPYQITVIKDGVVLQTIMDSGSSVSLNGLGSGIYLLEVEDAQGCQISSTELELIDGPSQILVDDQAICEGQQVVLTPTIDPATPGATFEWYFDSNTNQEIVSSSTPNAQGITYEIDGSTGALSVSGLQVSNNPYQYYVIAVGAGVCTGFVAEAEVMVYGTPTASYTKVDEVCFEDGGSINVTASGGSGNYTFTLDGQISQDSGLFENVPRGIHTVTISTPETCEVQLANIEILGPSAPLEAEITDIVNPSCDIANGSLTLTVTGGVQNYSVEAFKDGTSQGTFTSDQNGIVLIPDVSKGEFVFEITDALGCTITLSEPLELVEVPTEITVEDQLICEGQDAVLIPTVPSSVDSPVFTWFFDEEMNNQIQNGSVNGVDYQINSNGELSVSGLAPSSQAYEYYAMVEGNGVCGVIPEKALITVTPYPNLRVSNPSIVCDPEGTVDLTNYIEGYNPSVYEYNIISPLGTALVGNEVSAVNVSGNYEVSSSMKGTGCWTASQRILVRIAEELLESNFLYHADQGGGIILSNDVIQVKENVDFEDISTGEVIIWEWNFGDGSTSNQQNPNHVYQKKGTYTVTLKTTDSIGCQSVYSITVDVKDDYLLMMPNAFTPDGLKNQYYKPLQRGIASIEFYVFNTWGELIYQTDSLEDLGWDGNHNGKPAPNGNYVYKVKYETRSGNVFDESGVFILIR</sequence>
<dbReference type="CDD" id="cd00146">
    <property type="entry name" value="PKD"/>
    <property type="match status" value="1"/>
</dbReference>
<dbReference type="GO" id="GO:0005975">
    <property type="term" value="P:carbohydrate metabolic process"/>
    <property type="evidence" value="ECO:0007669"/>
    <property type="project" value="UniProtKB-ARBA"/>
</dbReference>
<dbReference type="RefSeq" id="WP_184496534.1">
    <property type="nucleotide sequence ID" value="NZ_JACIJO010000003.1"/>
</dbReference>
<gene>
    <name evidence="2" type="ORF">FHS59_003417</name>
</gene>
<name>A0A841MSZ7_9BACT</name>
<evidence type="ECO:0000313" key="3">
    <source>
        <dbReference type="Proteomes" id="UP000588604"/>
    </source>
</evidence>
<keyword evidence="3" id="KW-1185">Reference proteome</keyword>
<dbReference type="Gene3D" id="2.60.40.10">
    <property type="entry name" value="Immunoglobulins"/>
    <property type="match status" value="1"/>
</dbReference>
<protein>
    <submittedName>
        <fullName evidence="2">Gliding motility-associated-like protein</fullName>
    </submittedName>
</protein>
<dbReference type="NCBIfam" id="TIGR04131">
    <property type="entry name" value="Bac_Flav_CTERM"/>
    <property type="match status" value="1"/>
</dbReference>